<dbReference type="Gene3D" id="2.30.180.10">
    <property type="entry name" value="FAS1 domain"/>
    <property type="match status" value="2"/>
</dbReference>
<dbReference type="Pfam" id="PF02469">
    <property type="entry name" value="Fasciclin"/>
    <property type="match status" value="2"/>
</dbReference>
<dbReference type="PANTHER" id="PTHR10900">
    <property type="entry name" value="PERIOSTIN-RELATED"/>
    <property type="match status" value="1"/>
</dbReference>
<organism evidence="1">
    <name type="scientific">Cyprideis torosa</name>
    <dbReference type="NCBI Taxonomy" id="163714"/>
    <lineage>
        <taxon>Eukaryota</taxon>
        <taxon>Metazoa</taxon>
        <taxon>Ecdysozoa</taxon>
        <taxon>Arthropoda</taxon>
        <taxon>Crustacea</taxon>
        <taxon>Oligostraca</taxon>
        <taxon>Ostracoda</taxon>
        <taxon>Podocopa</taxon>
        <taxon>Podocopida</taxon>
        <taxon>Cytherocopina</taxon>
        <taxon>Cytheroidea</taxon>
        <taxon>Cytherideidae</taxon>
        <taxon>Cyprideis</taxon>
    </lineage>
</organism>
<dbReference type="InterPro" id="IPR050904">
    <property type="entry name" value="Adhesion/Biosynth-related"/>
</dbReference>
<gene>
    <name evidence="1" type="ORF">CTOB1V02_LOCUS11665</name>
</gene>
<dbReference type="OrthoDB" id="8327471at2759"/>
<dbReference type="EMBL" id="OB667090">
    <property type="protein sequence ID" value="CAD7233846.1"/>
    <property type="molecule type" value="Genomic_DNA"/>
</dbReference>
<name>A0A7R8ZRK5_9CRUS</name>
<feature type="non-terminal residue" evidence="1">
    <location>
        <position position="1"/>
    </location>
</feature>
<protein>
    <submittedName>
        <fullName evidence="1">Uncharacterized protein</fullName>
    </submittedName>
</protein>
<reference evidence="1" key="1">
    <citation type="submission" date="2020-11" db="EMBL/GenBank/DDBJ databases">
        <authorList>
            <person name="Tran Van P."/>
        </authorList>
    </citation>
    <scope>NUCLEOTIDE SEQUENCE</scope>
</reference>
<dbReference type="SMART" id="SM00554">
    <property type="entry name" value="FAS1"/>
    <property type="match status" value="1"/>
</dbReference>
<sequence>MPEENGHDVLVRLRPKEASTTLEDYITYFEKVVEANGWSDETSANIFPSLLEVGNHHLDDIGENDLKKFTTIKAVLEKAQEPLREAFCQKLLNLKKEPTQSKEAYKRQCLPESDQNAKSGFVELAEIMTGADCAADVLPETPHSVRTRVTLPGIQKVVDEYKARGLFSENEVKPADAMISTLISNNASIFARHLAESGLRDQLEQDGAFTVFAPNDQTTSSLQTMRTISVSQLQQISGARKPTEVPFLLYHLAPTRIKLEDSAVIKTSLADRTLRINRQRHEVLTVNCVPLERTYVMVKEGVMHLLSKPLDPSPTFNLMDTILGDERLQTFATLIVQAQLAGDFRDDGPFTIFAPTQDTFSSLPGNFFESILYNTDAIKGGRRL</sequence>
<evidence type="ECO:0000313" key="1">
    <source>
        <dbReference type="EMBL" id="CAD7233846.1"/>
    </source>
</evidence>
<dbReference type="AlphaFoldDB" id="A0A7R8ZRK5"/>
<proteinExistence type="predicted"/>
<accession>A0A7R8ZRK5</accession>
<dbReference type="GO" id="GO:0007155">
    <property type="term" value="P:cell adhesion"/>
    <property type="evidence" value="ECO:0007669"/>
    <property type="project" value="TreeGrafter"/>
</dbReference>
<dbReference type="PANTHER" id="PTHR10900:SF114">
    <property type="entry name" value="FAS1 DOMAIN-CONTAINING PROTEIN"/>
    <property type="match status" value="1"/>
</dbReference>
<dbReference type="SUPFAM" id="SSF82153">
    <property type="entry name" value="FAS1 domain"/>
    <property type="match status" value="2"/>
</dbReference>
<dbReference type="GO" id="GO:0031012">
    <property type="term" value="C:extracellular matrix"/>
    <property type="evidence" value="ECO:0007669"/>
    <property type="project" value="TreeGrafter"/>
</dbReference>
<dbReference type="GO" id="GO:0030198">
    <property type="term" value="P:extracellular matrix organization"/>
    <property type="evidence" value="ECO:0007669"/>
    <property type="project" value="TreeGrafter"/>
</dbReference>
<dbReference type="InterPro" id="IPR000782">
    <property type="entry name" value="FAS1_domain"/>
</dbReference>
<dbReference type="GO" id="GO:0050839">
    <property type="term" value="F:cell adhesion molecule binding"/>
    <property type="evidence" value="ECO:0007669"/>
    <property type="project" value="TreeGrafter"/>
</dbReference>
<dbReference type="GO" id="GO:0005615">
    <property type="term" value="C:extracellular space"/>
    <property type="evidence" value="ECO:0007669"/>
    <property type="project" value="TreeGrafter"/>
</dbReference>
<dbReference type="PROSITE" id="PS50213">
    <property type="entry name" value="FAS1"/>
    <property type="match status" value="2"/>
</dbReference>
<dbReference type="InterPro" id="IPR036378">
    <property type="entry name" value="FAS1_dom_sf"/>
</dbReference>